<reference evidence="2" key="1">
    <citation type="submission" date="2024-04" db="EMBL/GenBank/DDBJ databases">
        <title>Salinicola lusitanus LLJ914,a marine bacterium isolated from the Okinawa Trough.</title>
        <authorList>
            <person name="Li J."/>
        </authorList>
    </citation>
    <scope>NUCLEOTIDE SEQUENCE [LARGE SCALE GENOMIC DNA]</scope>
</reference>
<evidence type="ECO:0000313" key="1">
    <source>
        <dbReference type="EMBL" id="KAK7933643.1"/>
    </source>
</evidence>
<organism evidence="1 2">
    <name type="scientific">Mugilogobius chulae</name>
    <name type="common">yellowstripe goby</name>
    <dbReference type="NCBI Taxonomy" id="88201"/>
    <lineage>
        <taxon>Eukaryota</taxon>
        <taxon>Metazoa</taxon>
        <taxon>Chordata</taxon>
        <taxon>Craniata</taxon>
        <taxon>Vertebrata</taxon>
        <taxon>Euteleostomi</taxon>
        <taxon>Actinopterygii</taxon>
        <taxon>Neopterygii</taxon>
        <taxon>Teleostei</taxon>
        <taxon>Neoteleostei</taxon>
        <taxon>Acanthomorphata</taxon>
        <taxon>Gobiaria</taxon>
        <taxon>Gobiiformes</taxon>
        <taxon>Gobioidei</taxon>
        <taxon>Gobiidae</taxon>
        <taxon>Gobionellinae</taxon>
        <taxon>Mugilogobius</taxon>
    </lineage>
</organism>
<name>A0AAW0Q073_9GOBI</name>
<dbReference type="EMBL" id="JBBPFD010000003">
    <property type="protein sequence ID" value="KAK7933643.1"/>
    <property type="molecule type" value="Genomic_DNA"/>
</dbReference>
<dbReference type="AlphaFoldDB" id="A0AAW0Q073"/>
<sequence>MKLEKVAGRIRSWCKKLKVAGQLCVLWLTHHLCPVHSAATTETQLSMADRVCDLKIRVCGFIAEHDLSLTLSQPLVELINGDTVHMVSNAAKALLVPFGGYVEDFSRKVYCDIEKFPKQKELFSEIQGLLHMEPKSVIRPISTRFLQMLDVVTGYRSF</sequence>
<keyword evidence="2" id="KW-1185">Reference proteome</keyword>
<gene>
    <name evidence="1" type="ORF">WMY93_004539</name>
</gene>
<accession>A0AAW0Q073</accession>
<dbReference type="Proteomes" id="UP001460270">
    <property type="component" value="Unassembled WGS sequence"/>
</dbReference>
<comment type="caution">
    <text evidence="1">The sequence shown here is derived from an EMBL/GenBank/DDBJ whole genome shotgun (WGS) entry which is preliminary data.</text>
</comment>
<dbReference type="PANTHER" id="PTHR37162:SF1">
    <property type="entry name" value="BED-TYPE DOMAIN-CONTAINING PROTEIN"/>
    <property type="match status" value="1"/>
</dbReference>
<evidence type="ECO:0000313" key="2">
    <source>
        <dbReference type="Proteomes" id="UP001460270"/>
    </source>
</evidence>
<dbReference type="PANTHER" id="PTHR37162">
    <property type="entry name" value="HAT FAMILY DIMERISATION DOMAINCONTAINING PROTEIN-RELATED"/>
    <property type="match status" value="1"/>
</dbReference>
<protein>
    <submittedName>
        <fullName evidence="1">Uncharacterized protein</fullName>
    </submittedName>
</protein>
<proteinExistence type="predicted"/>